<dbReference type="AlphaFoldDB" id="A0A9N8EK35"/>
<feature type="transmembrane region" description="Helical" evidence="1">
    <location>
        <begin position="54"/>
        <end position="72"/>
    </location>
</feature>
<keyword evidence="3" id="KW-1185">Reference proteome</keyword>
<keyword evidence="1" id="KW-0472">Membrane</keyword>
<accession>A0A9N8EK35</accession>
<proteinExistence type="predicted"/>
<evidence type="ECO:0000313" key="3">
    <source>
        <dbReference type="Proteomes" id="UP001153069"/>
    </source>
</evidence>
<keyword evidence="1" id="KW-1133">Transmembrane helix</keyword>
<reference evidence="2" key="1">
    <citation type="submission" date="2020-06" db="EMBL/GenBank/DDBJ databases">
        <authorList>
            <consortium name="Plant Systems Biology data submission"/>
        </authorList>
    </citation>
    <scope>NUCLEOTIDE SEQUENCE</scope>
    <source>
        <strain evidence="2">D6</strain>
    </source>
</reference>
<evidence type="ECO:0000256" key="1">
    <source>
        <dbReference type="SAM" id="Phobius"/>
    </source>
</evidence>
<comment type="caution">
    <text evidence="2">The sequence shown here is derived from an EMBL/GenBank/DDBJ whole genome shotgun (WGS) entry which is preliminary data.</text>
</comment>
<dbReference type="Proteomes" id="UP001153069">
    <property type="component" value="Unassembled WGS sequence"/>
</dbReference>
<evidence type="ECO:0000313" key="2">
    <source>
        <dbReference type="EMBL" id="CAB9522542.1"/>
    </source>
</evidence>
<protein>
    <submittedName>
        <fullName evidence="2">Uncharacterized protein</fullName>
    </submittedName>
</protein>
<gene>
    <name evidence="2" type="ORF">SEMRO_1313_G261990.1</name>
</gene>
<feature type="transmembrane region" description="Helical" evidence="1">
    <location>
        <begin position="78"/>
        <end position="98"/>
    </location>
</feature>
<dbReference type="EMBL" id="CAICTM010001311">
    <property type="protein sequence ID" value="CAB9522542.1"/>
    <property type="molecule type" value="Genomic_DNA"/>
</dbReference>
<sequence>MAVPVALPIPSPIPPPAHIPIEATNAEVKQSTSIRQARVSENVIYAADVKYSPIIASLLIMVPSMFLLWGIIQGALGYTDAVGVVCLLCISLFMATLYSSIMPSKYLVLANGQVRVRNWFGLVLFRFQIIQAEEVPPSAMLEIFCKFTTAFSSHVRMIREKDSWNREVLVSVKDPAALVDAIQGVVAAQRMVDGSEDQSSTQRSDETALAVWVA</sequence>
<name>A0A9N8EK35_9STRA</name>
<organism evidence="2 3">
    <name type="scientific">Seminavis robusta</name>
    <dbReference type="NCBI Taxonomy" id="568900"/>
    <lineage>
        <taxon>Eukaryota</taxon>
        <taxon>Sar</taxon>
        <taxon>Stramenopiles</taxon>
        <taxon>Ochrophyta</taxon>
        <taxon>Bacillariophyta</taxon>
        <taxon>Bacillariophyceae</taxon>
        <taxon>Bacillariophycidae</taxon>
        <taxon>Naviculales</taxon>
        <taxon>Naviculaceae</taxon>
        <taxon>Seminavis</taxon>
    </lineage>
</organism>
<keyword evidence="1" id="KW-0812">Transmembrane</keyword>